<dbReference type="AlphaFoldDB" id="A0A6A4Q2Q1"/>
<protein>
    <submittedName>
        <fullName evidence="3">Putative proton-dependent oligopeptide transporter family, major facilitator superfamily</fullName>
    </submittedName>
</protein>
<keyword evidence="2" id="KW-1133">Transmembrane helix</keyword>
<keyword evidence="2" id="KW-0812">Transmembrane</keyword>
<proteinExistence type="predicted"/>
<gene>
    <name evidence="3" type="ORF">Lalb_Chr09g0335241</name>
</gene>
<feature type="transmembrane region" description="Helical" evidence="2">
    <location>
        <begin position="103"/>
        <end position="128"/>
    </location>
</feature>
<dbReference type="SUPFAM" id="SSF103473">
    <property type="entry name" value="MFS general substrate transporter"/>
    <property type="match status" value="1"/>
</dbReference>
<feature type="transmembrane region" description="Helical" evidence="2">
    <location>
        <begin position="72"/>
        <end position="91"/>
    </location>
</feature>
<evidence type="ECO:0000256" key="2">
    <source>
        <dbReference type="SAM" id="Phobius"/>
    </source>
</evidence>
<sequence>MLVSKDKERTKSEYDSKESEEEKPKMKRGGWKAMPYILGNETFERLASFGLFTNFIVYLTRELHLDDVNASNIINIWFGITNFAPLIGAFISDAYIGRFRTIAYASCSTLLVSSSHLYSLSTSFLIIFL</sequence>
<name>A0A6A4Q2Q1_LUPAL</name>
<dbReference type="Gene3D" id="1.20.1250.20">
    <property type="entry name" value="MFS general substrate transporter like domains"/>
    <property type="match status" value="1"/>
</dbReference>
<keyword evidence="4" id="KW-1185">Reference proteome</keyword>
<dbReference type="InterPro" id="IPR036259">
    <property type="entry name" value="MFS_trans_sf"/>
</dbReference>
<feature type="region of interest" description="Disordered" evidence="1">
    <location>
        <begin position="1"/>
        <end position="27"/>
    </location>
</feature>
<dbReference type="OrthoDB" id="8904098at2759"/>
<evidence type="ECO:0000313" key="3">
    <source>
        <dbReference type="EMBL" id="KAE9607919.1"/>
    </source>
</evidence>
<feature type="compositionally biased region" description="Basic and acidic residues" evidence="1">
    <location>
        <begin position="1"/>
        <end position="24"/>
    </location>
</feature>
<evidence type="ECO:0000256" key="1">
    <source>
        <dbReference type="SAM" id="MobiDB-lite"/>
    </source>
</evidence>
<dbReference type="Proteomes" id="UP000447434">
    <property type="component" value="Chromosome 9"/>
</dbReference>
<keyword evidence="2" id="KW-0472">Membrane</keyword>
<feature type="transmembrane region" description="Helical" evidence="2">
    <location>
        <begin position="42"/>
        <end position="60"/>
    </location>
</feature>
<reference evidence="4" key="1">
    <citation type="journal article" date="2020" name="Nat. Commun.">
        <title>Genome sequence of the cluster root forming white lupin.</title>
        <authorList>
            <person name="Hufnagel B."/>
            <person name="Marques A."/>
            <person name="Soriano A."/>
            <person name="Marques L."/>
            <person name="Divol F."/>
            <person name="Doumas P."/>
            <person name="Sallet E."/>
            <person name="Mancinotti D."/>
            <person name="Carrere S."/>
            <person name="Marande W."/>
            <person name="Arribat S."/>
            <person name="Keller J."/>
            <person name="Huneau C."/>
            <person name="Blein T."/>
            <person name="Aime D."/>
            <person name="Laguerre M."/>
            <person name="Taylor J."/>
            <person name="Schubert V."/>
            <person name="Nelson M."/>
            <person name="Geu-Flores F."/>
            <person name="Crespi M."/>
            <person name="Gallardo-Guerrero K."/>
            <person name="Delaux P.-M."/>
            <person name="Salse J."/>
            <person name="Berges H."/>
            <person name="Guyot R."/>
            <person name="Gouzy J."/>
            <person name="Peret B."/>
        </authorList>
    </citation>
    <scope>NUCLEOTIDE SEQUENCE [LARGE SCALE GENOMIC DNA]</scope>
    <source>
        <strain evidence="4">cv. Amiga</strain>
    </source>
</reference>
<dbReference type="EMBL" id="WOCE01000009">
    <property type="protein sequence ID" value="KAE9607919.1"/>
    <property type="molecule type" value="Genomic_DNA"/>
</dbReference>
<organism evidence="3 4">
    <name type="scientific">Lupinus albus</name>
    <name type="common">White lupine</name>
    <name type="synonym">Lupinus termis</name>
    <dbReference type="NCBI Taxonomy" id="3870"/>
    <lineage>
        <taxon>Eukaryota</taxon>
        <taxon>Viridiplantae</taxon>
        <taxon>Streptophyta</taxon>
        <taxon>Embryophyta</taxon>
        <taxon>Tracheophyta</taxon>
        <taxon>Spermatophyta</taxon>
        <taxon>Magnoliopsida</taxon>
        <taxon>eudicotyledons</taxon>
        <taxon>Gunneridae</taxon>
        <taxon>Pentapetalae</taxon>
        <taxon>rosids</taxon>
        <taxon>fabids</taxon>
        <taxon>Fabales</taxon>
        <taxon>Fabaceae</taxon>
        <taxon>Papilionoideae</taxon>
        <taxon>50 kb inversion clade</taxon>
        <taxon>genistoids sensu lato</taxon>
        <taxon>core genistoids</taxon>
        <taxon>Genisteae</taxon>
        <taxon>Lupinus</taxon>
    </lineage>
</organism>
<comment type="caution">
    <text evidence="3">The sequence shown here is derived from an EMBL/GenBank/DDBJ whole genome shotgun (WGS) entry which is preliminary data.</text>
</comment>
<accession>A0A6A4Q2Q1</accession>
<dbReference type="PANTHER" id="PTHR11654">
    <property type="entry name" value="OLIGOPEPTIDE TRANSPORTER-RELATED"/>
    <property type="match status" value="1"/>
</dbReference>
<evidence type="ECO:0000313" key="4">
    <source>
        <dbReference type="Proteomes" id="UP000447434"/>
    </source>
</evidence>